<name>A0ACB8I2C1_CITSI</name>
<proteinExistence type="predicted"/>
<dbReference type="EMBL" id="CM039178">
    <property type="protein sequence ID" value="KAH9681173.1"/>
    <property type="molecule type" value="Genomic_DNA"/>
</dbReference>
<keyword evidence="2" id="KW-1185">Reference proteome</keyword>
<dbReference type="Proteomes" id="UP000829398">
    <property type="component" value="Chromosome 9"/>
</dbReference>
<accession>A0ACB8I2C1</accession>
<evidence type="ECO:0000313" key="1">
    <source>
        <dbReference type="EMBL" id="KAH9681173.1"/>
    </source>
</evidence>
<organism evidence="1 2">
    <name type="scientific">Citrus sinensis</name>
    <name type="common">Sweet orange</name>
    <name type="synonym">Citrus aurantium var. sinensis</name>
    <dbReference type="NCBI Taxonomy" id="2711"/>
    <lineage>
        <taxon>Eukaryota</taxon>
        <taxon>Viridiplantae</taxon>
        <taxon>Streptophyta</taxon>
        <taxon>Embryophyta</taxon>
        <taxon>Tracheophyta</taxon>
        <taxon>Spermatophyta</taxon>
        <taxon>Magnoliopsida</taxon>
        <taxon>eudicotyledons</taxon>
        <taxon>Gunneridae</taxon>
        <taxon>Pentapetalae</taxon>
        <taxon>rosids</taxon>
        <taxon>malvids</taxon>
        <taxon>Sapindales</taxon>
        <taxon>Rutaceae</taxon>
        <taxon>Aurantioideae</taxon>
        <taxon>Citrus</taxon>
    </lineage>
</organism>
<protein>
    <submittedName>
        <fullName evidence="1">Uncharacterized protein</fullName>
    </submittedName>
</protein>
<reference evidence="2" key="1">
    <citation type="journal article" date="2023" name="Hortic. Res.">
        <title>A chromosome-level phased genome enabling allele-level studies in sweet orange: a case study on citrus Huanglongbing tolerance.</title>
        <authorList>
            <person name="Wu B."/>
            <person name="Yu Q."/>
            <person name="Deng Z."/>
            <person name="Duan Y."/>
            <person name="Luo F."/>
            <person name="Gmitter F. Jr."/>
        </authorList>
    </citation>
    <scope>NUCLEOTIDE SEQUENCE [LARGE SCALE GENOMIC DNA]</scope>
    <source>
        <strain evidence="2">cv. Valencia</strain>
    </source>
</reference>
<comment type="caution">
    <text evidence="1">The sequence shown here is derived from an EMBL/GenBank/DDBJ whole genome shotgun (WGS) entry which is preliminary data.</text>
</comment>
<evidence type="ECO:0000313" key="2">
    <source>
        <dbReference type="Proteomes" id="UP000829398"/>
    </source>
</evidence>
<sequence length="1589" mass="181046">MRHWSRSSSGRLIRKSQSPPPIMDENEGENVLGELNPQIDQGDNQSQHGHDQNQPRTLRDYMNPTRTGAPSCIVFPPDASRFNFKPGIIQLLPTFHGLESENPYLHLRDFKEVCNTYTDQNCSMNIIRLKLFPFSLKDKAKTWLQNLRSGSVRTWNNMQEQFLKKFFPPHRTNSFKRQITSFTQKNGETLYQCWDRFKELLNICPHHGFETWRLVTYFYEGLIPQSRQVVEMMCNGEFRDKNPEDALDYLDQLAENAQHWDTVGTFELTNKQQSSPSSGGIHNLREDHDLQAKFASLVRKVEALEHKKSDQVKSVQEIACNICNLNDHFTQECPTLPALKECLNDQANVINTFNKPNPYSQTYNPGWRNHPNFSWRNNNNAQSSQAPPPQNFQNPQPYAPYVPPPWKNLEDTMHSFIRKQDVINNQNAQTFSDLKDTLAKIASALTIQEKGKFPAQPQPNPKIQQNPPTDQVKSVITLRSGKVVDRPMPEPYENDENSKDAIKQVPSYAKFLKDLCTVKRKLKVRKSAFMAEQVSTILSTNNKLKYKDPGCPTISCIIGNHRIEHALLDLGASVNLLPYSVYLQLNLGELKSTSTTLLLADRSVKVPKGIVEDVLVQVDKFIYPVDFIVLETEPIVNNYKPIPVILGRPFLATANALINCRNGLMNLSFGNMTLELNVFNMCMQPNEENENEDDTDEQKELFESCIEENIQKGDFSELSNVCLVNSIESNKQLELDISNINSLLDSMQTSQNYDDEQKFKELGSIEKTEQQEAPKMELKPLPEGLKYAFLGEEQTYPVVISSTLTSDQEGYYQIPIALEDQEKTTFTCPFGTFAFKRMPFGLCNAPATFQRCMLSIFCDMVEHCLEVFMDDLTVFGNSFDDCLDNLEKVLKRCVEKELVLNWEKCHYMVTSGIVLGHVVSIKGIEVDKAKIEVISKLPQPKTVRDVRSFLGHAGFYRRFIKNFSAISKPLCNLLLKDAPFEWNDDCQKSFEKIICLLTSAPIMQSPDWSLPFELMCDASDFAVGAVLGQRRDGKPFVIYYASKTLDSAQMNYSTTEKELLAVVFALNKFRSYLLGSKSVVFTDHAAVRYLMSKQDAKPRLIRWILLLQEFDLTIKDKKGAENVVADHLSRLTSEFCNDITPINDSFPDEFLFSVTSMPWYANIVNFLVTGKMPLQWNAQEKKKFFVEVKKFYWDDPYLFKYCPDQIFRRCIPDNENALRKIYKARCERLRLLMINGIPSDIRWLIEAKVRLVGEFSDPFVSYMPGFGKSTFAKKRRAKRLGSKCHNCVRLGCKRPDCKSLGMVSDTREDKIKFVKDGMSKESLDDILRSLETHRSGIVQLYKKTGWEADPRPIEGVQAVTGRKTRGRSSSSKQFKNICVLSGFHYGKYKEFVQAAVDLGRVIAERKLHLVYGGGERGLSRLVSEAVFTRGSQVLGIIPKPMKPLVCLSGPPIGEELVVSSMQERLSEMMNHADAFIFLPGDLATFEALITFASWAHLNIHQKPIGLLNVNNFYDGLLTFINHAIKNHFVPHSVKKLFISASTANELLDLLQAYTPEPDPQTVALNWSTNDGNGNSSSNKKCDLDLTLRL</sequence>
<gene>
    <name evidence="1" type="ORF">KPL71_026866</name>
</gene>